<organism evidence="2 3">
    <name type="scientific">Dialister invisus</name>
    <dbReference type="NCBI Taxonomy" id="218538"/>
    <lineage>
        <taxon>Bacteria</taxon>
        <taxon>Bacillati</taxon>
        <taxon>Bacillota</taxon>
        <taxon>Negativicutes</taxon>
        <taxon>Veillonellales</taxon>
        <taxon>Veillonellaceae</taxon>
        <taxon>Dialister</taxon>
    </lineage>
</organism>
<dbReference type="EMBL" id="JABZMK010000057">
    <property type="protein sequence ID" value="MBF1129828.1"/>
    <property type="molecule type" value="Genomic_DNA"/>
</dbReference>
<evidence type="ECO:0000256" key="1">
    <source>
        <dbReference type="SAM" id="MobiDB-lite"/>
    </source>
</evidence>
<reference evidence="2" key="1">
    <citation type="submission" date="2020-04" db="EMBL/GenBank/DDBJ databases">
        <title>Deep metagenomics examines the oral microbiome during advanced dental caries in children, revealing novel taxa and co-occurrences with host molecules.</title>
        <authorList>
            <person name="Baker J.L."/>
            <person name="Morton J.T."/>
            <person name="Dinis M."/>
            <person name="Alvarez R."/>
            <person name="Tran N.C."/>
            <person name="Knight R."/>
            <person name="Edlund A."/>
        </authorList>
    </citation>
    <scope>NUCLEOTIDE SEQUENCE</scope>
    <source>
        <strain evidence="2">JCVI_32_bin.14</strain>
    </source>
</reference>
<accession>A0A930FRR6</accession>
<proteinExistence type="predicted"/>
<evidence type="ECO:0000313" key="3">
    <source>
        <dbReference type="Proteomes" id="UP000757890"/>
    </source>
</evidence>
<gene>
    <name evidence="2" type="ORF">HXL70_07280</name>
</gene>
<feature type="region of interest" description="Disordered" evidence="1">
    <location>
        <begin position="38"/>
        <end position="70"/>
    </location>
</feature>
<comment type="caution">
    <text evidence="2">The sequence shown here is derived from an EMBL/GenBank/DDBJ whole genome shotgun (WGS) entry which is preliminary data.</text>
</comment>
<dbReference type="Proteomes" id="UP000757890">
    <property type="component" value="Unassembled WGS sequence"/>
</dbReference>
<evidence type="ECO:0000313" key="2">
    <source>
        <dbReference type="EMBL" id="MBF1129828.1"/>
    </source>
</evidence>
<name>A0A930FRR6_9FIRM</name>
<protein>
    <submittedName>
        <fullName evidence="2">Uncharacterized protein</fullName>
    </submittedName>
</protein>
<sequence>MCSALFGGKQSVSTPEIKQVAPSATTITNADIDAGTTADTEAAKKRKQKQGYAATRLADVAPTNTKSTLG</sequence>
<dbReference type="AlphaFoldDB" id="A0A930FRR6"/>